<proteinExistence type="predicted"/>
<name>A0A9N8H343_9STRA</name>
<evidence type="ECO:0000313" key="1">
    <source>
        <dbReference type="EMBL" id="CAB9498057.1"/>
    </source>
</evidence>
<dbReference type="EMBL" id="CAICTM010000031">
    <property type="protein sequence ID" value="CAB9498057.1"/>
    <property type="molecule type" value="Genomic_DNA"/>
</dbReference>
<gene>
    <name evidence="1" type="ORF">SEMRO_31_G019990.1</name>
</gene>
<protein>
    <submittedName>
        <fullName evidence="1">Uncharacterized protein</fullName>
    </submittedName>
</protein>
<keyword evidence="2" id="KW-1185">Reference proteome</keyword>
<dbReference type="AlphaFoldDB" id="A0A9N8H343"/>
<dbReference type="Proteomes" id="UP001153069">
    <property type="component" value="Unassembled WGS sequence"/>
</dbReference>
<evidence type="ECO:0000313" key="2">
    <source>
        <dbReference type="Proteomes" id="UP001153069"/>
    </source>
</evidence>
<organism evidence="1 2">
    <name type="scientific">Seminavis robusta</name>
    <dbReference type="NCBI Taxonomy" id="568900"/>
    <lineage>
        <taxon>Eukaryota</taxon>
        <taxon>Sar</taxon>
        <taxon>Stramenopiles</taxon>
        <taxon>Ochrophyta</taxon>
        <taxon>Bacillariophyta</taxon>
        <taxon>Bacillariophyceae</taxon>
        <taxon>Bacillariophycidae</taxon>
        <taxon>Naviculales</taxon>
        <taxon>Naviculaceae</taxon>
        <taxon>Seminavis</taxon>
    </lineage>
</organism>
<comment type="caution">
    <text evidence="1">The sequence shown here is derived from an EMBL/GenBank/DDBJ whole genome shotgun (WGS) entry which is preliminary data.</text>
</comment>
<reference evidence="1" key="1">
    <citation type="submission" date="2020-06" db="EMBL/GenBank/DDBJ databases">
        <authorList>
            <consortium name="Plant Systems Biology data submission"/>
        </authorList>
    </citation>
    <scope>NUCLEOTIDE SEQUENCE</scope>
    <source>
        <strain evidence="1">D6</strain>
    </source>
</reference>
<accession>A0A9N8H343</accession>
<sequence>MSEKDYESTTADGDCDNSDVCLISKRDDDSLSSVEGDDGTEPAAVEPLSKSSVWGLPGTPLYRAMEDLISSDETKRLENPSAAKADEMSHELHKQVDNLIMNQHGTPEQQEIWKNATDDEQHEWIASFFLAALS</sequence>